<accession>A0ABS2PPL6</accession>
<proteinExistence type="predicted"/>
<dbReference type="PROSITE" id="PS50977">
    <property type="entry name" value="HTH_TETR_2"/>
    <property type="match status" value="1"/>
</dbReference>
<protein>
    <submittedName>
        <fullName evidence="4">AcrR family transcriptional regulator</fullName>
    </submittedName>
</protein>
<organism evidence="4 5">
    <name type="scientific">Streptococcus loxodontisalivarius</name>
    <dbReference type="NCBI Taxonomy" id="1349415"/>
    <lineage>
        <taxon>Bacteria</taxon>
        <taxon>Bacillati</taxon>
        <taxon>Bacillota</taxon>
        <taxon>Bacilli</taxon>
        <taxon>Lactobacillales</taxon>
        <taxon>Streptococcaceae</taxon>
        <taxon>Streptococcus</taxon>
    </lineage>
</organism>
<comment type="caution">
    <text evidence="4">The sequence shown here is derived from an EMBL/GenBank/DDBJ whole genome shotgun (WGS) entry which is preliminary data.</text>
</comment>
<dbReference type="InterPro" id="IPR001647">
    <property type="entry name" value="HTH_TetR"/>
</dbReference>
<evidence type="ECO:0000256" key="2">
    <source>
        <dbReference type="PROSITE-ProRule" id="PRU00335"/>
    </source>
</evidence>
<evidence type="ECO:0000313" key="4">
    <source>
        <dbReference type="EMBL" id="MBM7641915.1"/>
    </source>
</evidence>
<reference evidence="4 5" key="1">
    <citation type="submission" date="2021-01" db="EMBL/GenBank/DDBJ databases">
        <title>Genomic Encyclopedia of Type Strains, Phase IV (KMG-IV): sequencing the most valuable type-strain genomes for metagenomic binning, comparative biology and taxonomic classification.</title>
        <authorList>
            <person name="Goeker M."/>
        </authorList>
    </citation>
    <scope>NUCLEOTIDE SEQUENCE [LARGE SCALE GENOMIC DNA]</scope>
    <source>
        <strain evidence="4 5">DSM 27382</strain>
    </source>
</reference>
<dbReference type="InterPro" id="IPR050624">
    <property type="entry name" value="HTH-type_Tx_Regulator"/>
</dbReference>
<evidence type="ECO:0000256" key="1">
    <source>
        <dbReference type="ARBA" id="ARBA00023125"/>
    </source>
</evidence>
<dbReference type="Proteomes" id="UP000697472">
    <property type="component" value="Unassembled WGS sequence"/>
</dbReference>
<sequence length="175" mass="20644">MDKRKENTKRAILEAMVTCLQSQSFNDITTIKLAQTAGISRSSFYTHYRDKYEMIDSYQKELFRLIEDIFNQHHSDKRAALNDIFVLFQREELLCALISNNGSNELRDFIINKVKRFIDRDTFDRFGRTDLNATEREYGIIYFSQAVFGIFQAWVDKGKKESPKEMTDLLLKFLP</sequence>
<dbReference type="PANTHER" id="PTHR43479">
    <property type="entry name" value="ACREF/ENVCD OPERON REPRESSOR-RELATED"/>
    <property type="match status" value="1"/>
</dbReference>
<evidence type="ECO:0000313" key="5">
    <source>
        <dbReference type="Proteomes" id="UP000697472"/>
    </source>
</evidence>
<feature type="DNA-binding region" description="H-T-H motif" evidence="2">
    <location>
        <begin position="29"/>
        <end position="48"/>
    </location>
</feature>
<keyword evidence="1 2" id="KW-0238">DNA-binding</keyword>
<dbReference type="Pfam" id="PF14278">
    <property type="entry name" value="TetR_C_8"/>
    <property type="match status" value="1"/>
</dbReference>
<dbReference type="PANTHER" id="PTHR43479:SF7">
    <property type="entry name" value="TETR-FAMILY TRANSCRIPTIONAL REGULATOR"/>
    <property type="match status" value="1"/>
</dbReference>
<dbReference type="Pfam" id="PF00440">
    <property type="entry name" value="TetR_N"/>
    <property type="match status" value="1"/>
</dbReference>
<keyword evidence="5" id="KW-1185">Reference proteome</keyword>
<gene>
    <name evidence="4" type="ORF">JOC28_000203</name>
</gene>
<dbReference type="InterPro" id="IPR009057">
    <property type="entry name" value="Homeodomain-like_sf"/>
</dbReference>
<evidence type="ECO:0000259" key="3">
    <source>
        <dbReference type="PROSITE" id="PS50977"/>
    </source>
</evidence>
<dbReference type="EMBL" id="JAFBEH010000002">
    <property type="protein sequence ID" value="MBM7641915.1"/>
    <property type="molecule type" value="Genomic_DNA"/>
</dbReference>
<name>A0ABS2PPL6_9STRE</name>
<feature type="domain" description="HTH tetR-type" evidence="3">
    <location>
        <begin position="6"/>
        <end position="66"/>
    </location>
</feature>
<dbReference type="SUPFAM" id="SSF46689">
    <property type="entry name" value="Homeodomain-like"/>
    <property type="match status" value="1"/>
</dbReference>
<dbReference type="Gene3D" id="1.10.357.10">
    <property type="entry name" value="Tetracycline Repressor, domain 2"/>
    <property type="match status" value="1"/>
</dbReference>
<dbReference type="InterPro" id="IPR039532">
    <property type="entry name" value="TetR_C_Firmicutes"/>
</dbReference>